<name>A0A7C1JVW5_THERO</name>
<dbReference type="InterPro" id="IPR052910">
    <property type="entry name" value="ABC-Purine-Binding"/>
</dbReference>
<feature type="domain" description="ABC transporter substrate-binding protein PnrA-like" evidence="4">
    <location>
        <begin position="89"/>
        <end position="348"/>
    </location>
</feature>
<reference evidence="5" key="1">
    <citation type="journal article" date="2020" name="mSystems">
        <title>Genome- and Community-Level Interaction Insights into Carbon Utilization and Element Cycling Functions of Hydrothermarchaeota in Hydrothermal Sediment.</title>
        <authorList>
            <person name="Zhou Z."/>
            <person name="Liu Y."/>
            <person name="Xu W."/>
            <person name="Pan J."/>
            <person name="Luo Z.H."/>
            <person name="Li M."/>
        </authorList>
    </citation>
    <scope>NUCLEOTIDE SEQUENCE [LARGE SCALE GENOMIC DNA]</scope>
    <source>
        <strain evidence="5">SpSt-222</strain>
    </source>
</reference>
<dbReference type="InterPro" id="IPR003760">
    <property type="entry name" value="PnrA-like"/>
</dbReference>
<dbReference type="PROSITE" id="PS51318">
    <property type="entry name" value="TAT"/>
    <property type="match status" value="1"/>
</dbReference>
<evidence type="ECO:0000256" key="3">
    <source>
        <dbReference type="SAM" id="SignalP"/>
    </source>
</evidence>
<evidence type="ECO:0000256" key="1">
    <source>
        <dbReference type="ARBA" id="ARBA00022729"/>
    </source>
</evidence>
<feature type="compositionally biased region" description="Low complexity" evidence="2">
    <location>
        <begin position="64"/>
        <end position="80"/>
    </location>
</feature>
<evidence type="ECO:0000259" key="4">
    <source>
        <dbReference type="Pfam" id="PF02608"/>
    </source>
</evidence>
<dbReference type="Gene3D" id="3.40.50.2300">
    <property type="match status" value="2"/>
</dbReference>
<proteinExistence type="predicted"/>
<feature type="signal peptide" evidence="3">
    <location>
        <begin position="1"/>
        <end position="32"/>
    </location>
</feature>
<dbReference type="InterPro" id="IPR006311">
    <property type="entry name" value="TAT_signal"/>
</dbReference>
<feature type="compositionally biased region" description="Low complexity" evidence="2">
    <location>
        <begin position="42"/>
        <end position="57"/>
    </location>
</feature>
<gene>
    <name evidence="5" type="ORF">ENP47_11870</name>
</gene>
<feature type="chain" id="PRO_5044193229" evidence="3">
    <location>
        <begin position="33"/>
        <end position="463"/>
    </location>
</feature>
<dbReference type="AlphaFoldDB" id="A0A7C1JVW5"/>
<dbReference type="GO" id="GO:0005886">
    <property type="term" value="C:plasma membrane"/>
    <property type="evidence" value="ECO:0007669"/>
    <property type="project" value="InterPro"/>
</dbReference>
<dbReference type="Pfam" id="PF02608">
    <property type="entry name" value="Bmp"/>
    <property type="match status" value="1"/>
</dbReference>
<protein>
    <submittedName>
        <fullName evidence="5">BMP family ABC transporter substrate-binding protein</fullName>
    </submittedName>
</protein>
<organism evidence="5">
    <name type="scientific">Thermomicrobium roseum</name>
    <dbReference type="NCBI Taxonomy" id="500"/>
    <lineage>
        <taxon>Bacteria</taxon>
        <taxon>Pseudomonadati</taxon>
        <taxon>Thermomicrobiota</taxon>
        <taxon>Thermomicrobia</taxon>
        <taxon>Thermomicrobiales</taxon>
        <taxon>Thermomicrobiaceae</taxon>
        <taxon>Thermomicrobium</taxon>
    </lineage>
</organism>
<feature type="region of interest" description="Disordered" evidence="2">
    <location>
        <begin position="42"/>
        <end position="80"/>
    </location>
</feature>
<dbReference type="PANTHER" id="PTHR43208:SF1">
    <property type="entry name" value="ABC TRANSPORTER SUBSTRATE-BINDING PROTEIN"/>
    <property type="match status" value="1"/>
</dbReference>
<comment type="caution">
    <text evidence="5">The sequence shown here is derived from an EMBL/GenBank/DDBJ whole genome shotgun (WGS) entry which is preliminary data.</text>
</comment>
<dbReference type="PANTHER" id="PTHR43208">
    <property type="entry name" value="ABC TRANSPORTER SUBSTRATE-BINDING PROTEIN"/>
    <property type="match status" value="1"/>
</dbReference>
<dbReference type="EMBL" id="DSJL01000011">
    <property type="protein sequence ID" value="HEF66274.1"/>
    <property type="molecule type" value="Genomic_DNA"/>
</dbReference>
<sequence length="463" mass="50206">MTEQSRMLRQKLSRRGLLQGVAAGLAVPVASALLAACAGGQATPTTAPAGQTPAAQPTTPPAQTPAAQPTTAPAQTPAAGATPAAKEVVLAILHFSVIEGTTWSGAHDRAGKRLAEKYPNVKYIYREQVGPDQTVPFAEEMIAKEGANIIVGNAEFIGMPLLDIVDKYPDKIFVAVTTSDLTHKPNFIRIFPRQYQSLYLEGLIAAALTKTGNVGIVSAYPNLQVLRRQAGFVLGVQEAAKKLNKDVKVHIKYVGDWYLPAEERAVAETLATQYNCDVLTQQTDSGSTLDVCKARGLWFVGKDMDTVCFYKWATTDTVAISFDTRWEVIYDKIIQAYMKGEKPPEIIFPGMESKITLKDGTEVTTTDIMNDCKVGVEAISPKAKAELPQEIIDLVAQRREAMRKGEWDPFTEHALVSNGTGLEVEGLPIPPKGTVVKPAGEKPTDEFLLQKINFDLDGVNILP</sequence>
<evidence type="ECO:0000313" key="5">
    <source>
        <dbReference type="EMBL" id="HEF66274.1"/>
    </source>
</evidence>
<keyword evidence="1 3" id="KW-0732">Signal</keyword>
<accession>A0A7C1JVW5</accession>
<evidence type="ECO:0000256" key="2">
    <source>
        <dbReference type="SAM" id="MobiDB-lite"/>
    </source>
</evidence>